<feature type="compositionally biased region" description="Acidic residues" evidence="2">
    <location>
        <begin position="862"/>
        <end position="884"/>
    </location>
</feature>
<feature type="compositionally biased region" description="Low complexity" evidence="2">
    <location>
        <begin position="839"/>
        <end position="850"/>
    </location>
</feature>
<gene>
    <name evidence="4" type="ORF">JMJ35_006652</name>
</gene>
<dbReference type="Proteomes" id="UP001166286">
    <property type="component" value="Unassembled WGS sequence"/>
</dbReference>
<reference evidence="4" key="1">
    <citation type="submission" date="2023-03" db="EMBL/GenBank/DDBJ databases">
        <title>Complete genome of Cladonia borealis.</title>
        <authorList>
            <person name="Park H."/>
        </authorList>
    </citation>
    <scope>NUCLEOTIDE SEQUENCE</scope>
    <source>
        <strain evidence="4">ANT050790</strain>
    </source>
</reference>
<dbReference type="Gene3D" id="3.30.1520.10">
    <property type="entry name" value="Phox-like domain"/>
    <property type="match status" value="1"/>
</dbReference>
<feature type="region of interest" description="Disordered" evidence="2">
    <location>
        <begin position="1"/>
        <end position="53"/>
    </location>
</feature>
<keyword evidence="1" id="KW-0175">Coiled coil</keyword>
<dbReference type="Pfam" id="PF12828">
    <property type="entry name" value="PXB"/>
    <property type="match status" value="1"/>
</dbReference>
<feature type="compositionally biased region" description="Low complexity" evidence="2">
    <location>
        <begin position="299"/>
        <end position="315"/>
    </location>
</feature>
<organism evidence="4 5">
    <name type="scientific">Cladonia borealis</name>
    <dbReference type="NCBI Taxonomy" id="184061"/>
    <lineage>
        <taxon>Eukaryota</taxon>
        <taxon>Fungi</taxon>
        <taxon>Dikarya</taxon>
        <taxon>Ascomycota</taxon>
        <taxon>Pezizomycotina</taxon>
        <taxon>Lecanoromycetes</taxon>
        <taxon>OSLEUM clade</taxon>
        <taxon>Lecanoromycetidae</taxon>
        <taxon>Lecanorales</taxon>
        <taxon>Lecanorineae</taxon>
        <taxon>Cladoniaceae</taxon>
        <taxon>Cladonia</taxon>
    </lineage>
</organism>
<dbReference type="PANTHER" id="PTHR47185">
    <property type="entry name" value="PX DOMAIN-CONTAINING PROTEIN YPR097W"/>
    <property type="match status" value="1"/>
</dbReference>
<feature type="region of interest" description="Disordered" evidence="2">
    <location>
        <begin position="822"/>
        <end position="916"/>
    </location>
</feature>
<feature type="region of interest" description="Disordered" evidence="2">
    <location>
        <begin position="290"/>
        <end position="345"/>
    </location>
</feature>
<dbReference type="SMART" id="SM00312">
    <property type="entry name" value="PX"/>
    <property type="match status" value="1"/>
</dbReference>
<dbReference type="EMBL" id="JAFEKC020000014">
    <property type="protein sequence ID" value="KAK0511100.1"/>
    <property type="molecule type" value="Genomic_DNA"/>
</dbReference>
<feature type="coiled-coil region" evidence="1">
    <location>
        <begin position="389"/>
        <end position="416"/>
    </location>
</feature>
<feature type="compositionally biased region" description="Low complexity" evidence="2">
    <location>
        <begin position="26"/>
        <end position="42"/>
    </location>
</feature>
<evidence type="ECO:0000313" key="5">
    <source>
        <dbReference type="Proteomes" id="UP001166286"/>
    </source>
</evidence>
<dbReference type="InterPro" id="IPR024555">
    <property type="entry name" value="PX-associated"/>
</dbReference>
<dbReference type="CDD" id="cd06869">
    <property type="entry name" value="PX_UP2_fungi"/>
    <property type="match status" value="1"/>
</dbReference>
<dbReference type="PROSITE" id="PS50195">
    <property type="entry name" value="PX"/>
    <property type="match status" value="1"/>
</dbReference>
<dbReference type="InterPro" id="IPR001683">
    <property type="entry name" value="PX_dom"/>
</dbReference>
<dbReference type="Pfam" id="PF00787">
    <property type="entry name" value="PX"/>
    <property type="match status" value="1"/>
</dbReference>
<protein>
    <recommendedName>
        <fullName evidence="3">PX domain-containing protein</fullName>
    </recommendedName>
</protein>
<sequence>MAEPRHTTRVQSLDGTVQELPQNEISLPSRPSKGTSSSSKDSVPPPGASLTGKQEHYLKRELISQQVDYEISELASTTALQRFGAPFRSEFGEVAPVDSDLPLLRYIFVHHVRNFPFLDQAREKEFWQDKLQVFLESFANKHISSSEDRLEETKRRKLAIKARKLVELMMVSGIPTASGYEERIRFSELEVVDRGANEQGLLVNAPEGHTINGWDVNVAGVRTTSVKRTVRYHQHAEFIIRVKRAGNPDIYVGRRYGEFSRLHKRLKTELPGKVLAPLPRKNKAHTSALLSIGGDNDDASSVSSVSTQNTQSTAADDSSSFRNLIGMGHARNPSNQSTPRMSGEMPREKIVLYRENQRVSLRAFLRTFLQNEQIAESKAMYEFLTRDPVRLNQEELEDLQRRKDMDEKRIEEQKRFYEIARERARELDIYMERFRRDIVERNGLTKLFQEIKEKERISDLTVEYQKFAEWLRIEVAATIYHLFLAEDNSPELLAQAKRIHSMIPYTALKQVIRFANPAAVMSGVLELFLAHPFGTRSLAQRVFGMALDDGIRTFQKSIDSLVIKINDPVLCEKLKKFCNADEERKAEIRSEAEAESIDLIVAILRSEKFTPELTPEQIGKVFNAYVAWNNAVDNIDDEMKAGAQLFAHLKQLLKFYTRQRDKVQMQSVIEEPVTLNLFRDLFTIFYEPLVRVYKSANVYNSVTDFAAFADDTFSVLTALQRQDVSADPNQTVQAFIDLCARHQDNFYKFVHEVHIHDNGLFSALMTWIEGILEFLRHGPKGGKLDMNALFQGAVDVGHINKGAAITEINALIKWQEERKKWHQDKTRQKMAADSSLANGSTASSTPGSTTFKSSDFGLNESDLADLDDDDDDSEDEEELEDDNADPIASERKRRRKQADRLRRSAGEPVKPVVKELSGMRDGFLSMLRMVLAD</sequence>
<dbReference type="InterPro" id="IPR036871">
    <property type="entry name" value="PX_dom_sf"/>
</dbReference>
<evidence type="ECO:0000256" key="2">
    <source>
        <dbReference type="SAM" id="MobiDB-lite"/>
    </source>
</evidence>
<evidence type="ECO:0000259" key="3">
    <source>
        <dbReference type="PROSITE" id="PS50195"/>
    </source>
</evidence>
<dbReference type="Pfam" id="PF12825">
    <property type="entry name" value="DUF3818"/>
    <property type="match status" value="1"/>
</dbReference>
<name>A0AA39QZS2_9LECA</name>
<dbReference type="SUPFAM" id="SSF64268">
    <property type="entry name" value="PX domain"/>
    <property type="match status" value="1"/>
</dbReference>
<feature type="compositionally biased region" description="Polar residues" evidence="2">
    <location>
        <begin position="9"/>
        <end position="25"/>
    </location>
</feature>
<proteinExistence type="predicted"/>
<evidence type="ECO:0000256" key="1">
    <source>
        <dbReference type="SAM" id="Coils"/>
    </source>
</evidence>
<accession>A0AA39QZS2</accession>
<dbReference type="InterPro" id="IPR047168">
    <property type="entry name" value="LEC1-like"/>
</dbReference>
<feature type="domain" description="PX" evidence="3">
    <location>
        <begin position="216"/>
        <end position="391"/>
    </location>
</feature>
<dbReference type="GO" id="GO:0035091">
    <property type="term" value="F:phosphatidylinositol binding"/>
    <property type="evidence" value="ECO:0007669"/>
    <property type="project" value="InterPro"/>
</dbReference>
<comment type="caution">
    <text evidence="4">The sequence shown here is derived from an EMBL/GenBank/DDBJ whole genome shotgun (WGS) entry which is preliminary data.</text>
</comment>
<dbReference type="InterPro" id="IPR024554">
    <property type="entry name" value="LEC1-like_C"/>
</dbReference>
<dbReference type="PANTHER" id="PTHR47185:SF1">
    <property type="entry name" value="PX DOMAIN-CONTAINING PROTEIN YPR097W"/>
    <property type="match status" value="1"/>
</dbReference>
<evidence type="ECO:0000313" key="4">
    <source>
        <dbReference type="EMBL" id="KAK0511100.1"/>
    </source>
</evidence>
<keyword evidence="5" id="KW-1185">Reference proteome</keyword>
<dbReference type="AlphaFoldDB" id="A0AA39QZS2"/>